<reference evidence="1 2" key="1">
    <citation type="journal article" date="2006" name="Science">
        <title>The genome of black cottonwood, Populus trichocarpa (Torr. &amp; Gray).</title>
        <authorList>
            <person name="Tuskan G.A."/>
            <person name="Difazio S."/>
            <person name="Jansson S."/>
            <person name="Bohlmann J."/>
            <person name="Grigoriev I."/>
            <person name="Hellsten U."/>
            <person name="Putnam N."/>
            <person name="Ralph S."/>
            <person name="Rombauts S."/>
            <person name="Salamov A."/>
            <person name="Schein J."/>
            <person name="Sterck L."/>
            <person name="Aerts A."/>
            <person name="Bhalerao R.R."/>
            <person name="Bhalerao R.P."/>
            <person name="Blaudez D."/>
            <person name="Boerjan W."/>
            <person name="Brun A."/>
            <person name="Brunner A."/>
            <person name="Busov V."/>
            <person name="Campbell M."/>
            <person name="Carlson J."/>
            <person name="Chalot M."/>
            <person name="Chapman J."/>
            <person name="Chen G.L."/>
            <person name="Cooper D."/>
            <person name="Coutinho P.M."/>
            <person name="Couturier J."/>
            <person name="Covert S."/>
            <person name="Cronk Q."/>
            <person name="Cunningham R."/>
            <person name="Davis J."/>
            <person name="Degroeve S."/>
            <person name="Dejardin A."/>
            <person name="Depamphilis C."/>
            <person name="Detter J."/>
            <person name="Dirks B."/>
            <person name="Dubchak I."/>
            <person name="Duplessis S."/>
            <person name="Ehlting J."/>
            <person name="Ellis B."/>
            <person name="Gendler K."/>
            <person name="Goodstein D."/>
            <person name="Gribskov M."/>
            <person name="Grimwood J."/>
            <person name="Groover A."/>
            <person name="Gunter L."/>
            <person name="Hamberger B."/>
            <person name="Heinze B."/>
            <person name="Helariutta Y."/>
            <person name="Henrissat B."/>
            <person name="Holligan D."/>
            <person name="Holt R."/>
            <person name="Huang W."/>
            <person name="Islam-Faridi N."/>
            <person name="Jones S."/>
            <person name="Jones-Rhoades M."/>
            <person name="Jorgensen R."/>
            <person name="Joshi C."/>
            <person name="Kangasjarvi J."/>
            <person name="Karlsson J."/>
            <person name="Kelleher C."/>
            <person name="Kirkpatrick R."/>
            <person name="Kirst M."/>
            <person name="Kohler A."/>
            <person name="Kalluri U."/>
            <person name="Larimer F."/>
            <person name="Leebens-Mack J."/>
            <person name="Leple J.C."/>
            <person name="Locascio P."/>
            <person name="Lou Y."/>
            <person name="Lucas S."/>
            <person name="Martin F."/>
            <person name="Montanini B."/>
            <person name="Napoli C."/>
            <person name="Nelson D.R."/>
            <person name="Nelson C."/>
            <person name="Nieminen K."/>
            <person name="Nilsson O."/>
            <person name="Pereda V."/>
            <person name="Peter G."/>
            <person name="Philippe R."/>
            <person name="Pilate G."/>
            <person name="Poliakov A."/>
            <person name="Razumovskaya J."/>
            <person name="Richardson P."/>
            <person name="Rinaldi C."/>
            <person name="Ritland K."/>
            <person name="Rouze P."/>
            <person name="Ryaboy D."/>
            <person name="Schmutz J."/>
            <person name="Schrader J."/>
            <person name="Segerman B."/>
            <person name="Shin H."/>
            <person name="Siddiqui A."/>
            <person name="Sterky F."/>
            <person name="Terry A."/>
            <person name="Tsai C.J."/>
            <person name="Uberbacher E."/>
            <person name="Unneberg P."/>
            <person name="Vahala J."/>
            <person name="Wall K."/>
            <person name="Wessler S."/>
            <person name="Yang G."/>
            <person name="Yin T."/>
            <person name="Douglas C."/>
            <person name="Marra M."/>
            <person name="Sandberg G."/>
            <person name="Van de Peer Y."/>
            <person name="Rokhsar D."/>
        </authorList>
    </citation>
    <scope>NUCLEOTIDE SEQUENCE [LARGE SCALE GENOMIC DNA]</scope>
    <source>
        <strain evidence="2">cv. Nisqually</strain>
    </source>
</reference>
<evidence type="ECO:0000313" key="2">
    <source>
        <dbReference type="Proteomes" id="UP000006729"/>
    </source>
</evidence>
<dbReference type="Proteomes" id="UP000006729">
    <property type="component" value="Chromosome 1"/>
</dbReference>
<name>A0A3N7EDU9_POPTR</name>
<sequence length="105" mass="11463">MEVVRIRTSRRGEIGVLFPSVSSLLCRRCREDGRGSRLLGCSCAAVAGSVSEERRGKVVVVGAAVRSVLVALMLVVGGEEVENKKGGEEEKRRVWVVVRRILADR</sequence>
<keyword evidence="2" id="KW-1185">Reference proteome</keyword>
<organism evidence="1 2">
    <name type="scientific">Populus trichocarpa</name>
    <name type="common">Western balsam poplar</name>
    <name type="synonym">Populus balsamifera subsp. trichocarpa</name>
    <dbReference type="NCBI Taxonomy" id="3694"/>
    <lineage>
        <taxon>Eukaryota</taxon>
        <taxon>Viridiplantae</taxon>
        <taxon>Streptophyta</taxon>
        <taxon>Embryophyta</taxon>
        <taxon>Tracheophyta</taxon>
        <taxon>Spermatophyta</taxon>
        <taxon>Magnoliopsida</taxon>
        <taxon>eudicotyledons</taxon>
        <taxon>Gunneridae</taxon>
        <taxon>Pentapetalae</taxon>
        <taxon>rosids</taxon>
        <taxon>fabids</taxon>
        <taxon>Malpighiales</taxon>
        <taxon>Salicaceae</taxon>
        <taxon>Saliceae</taxon>
        <taxon>Populus</taxon>
    </lineage>
</organism>
<dbReference type="EMBL" id="CM009290">
    <property type="protein sequence ID" value="RQO85757.1"/>
    <property type="molecule type" value="Genomic_DNA"/>
</dbReference>
<proteinExistence type="predicted"/>
<dbReference type="InParanoid" id="A0A3N7EDU9"/>
<accession>A0A3N7EDU9</accession>
<protein>
    <submittedName>
        <fullName evidence="1">Uncharacterized protein</fullName>
    </submittedName>
</protein>
<gene>
    <name evidence="1" type="ORF">POPTR_001G357401</name>
</gene>
<evidence type="ECO:0000313" key="1">
    <source>
        <dbReference type="EMBL" id="RQO85757.1"/>
    </source>
</evidence>
<dbReference type="AlphaFoldDB" id="A0A3N7EDU9"/>